<keyword evidence="3" id="KW-0547">Nucleotide-binding</keyword>
<proteinExistence type="inferred from homology"/>
<gene>
    <name evidence="10" type="ORF">FOJ82_01815</name>
</gene>
<dbReference type="Pfam" id="PF02782">
    <property type="entry name" value="FGGY_C"/>
    <property type="match status" value="1"/>
</dbReference>
<dbReference type="GO" id="GO:0005829">
    <property type="term" value="C:cytosol"/>
    <property type="evidence" value="ECO:0007669"/>
    <property type="project" value="TreeGrafter"/>
</dbReference>
<dbReference type="Pfam" id="PF00370">
    <property type="entry name" value="FGGY_N"/>
    <property type="match status" value="1"/>
</dbReference>
<dbReference type="PANTHER" id="PTHR10196:SF93">
    <property type="entry name" value="L-RHAMNULOKINASE"/>
    <property type="match status" value="1"/>
</dbReference>
<dbReference type="SUPFAM" id="SSF53067">
    <property type="entry name" value="Actin-like ATPase domain"/>
    <property type="match status" value="2"/>
</dbReference>
<dbReference type="RefSeq" id="WP_143936737.1">
    <property type="nucleotide sequence ID" value="NZ_VKKG01000001.1"/>
</dbReference>
<feature type="domain" description="Carbohydrate kinase FGGY N-terminal" evidence="8">
    <location>
        <begin position="6"/>
        <end position="252"/>
    </location>
</feature>
<evidence type="ECO:0000256" key="4">
    <source>
        <dbReference type="ARBA" id="ARBA00022777"/>
    </source>
</evidence>
<accession>A0A553K4L6</accession>
<comment type="caution">
    <text evidence="10">The sequence shown here is derived from an EMBL/GenBank/DDBJ whole genome shotgun (WGS) entry which is preliminary data.</text>
</comment>
<keyword evidence="4 10" id="KW-0418">Kinase</keyword>
<dbReference type="InterPro" id="IPR013449">
    <property type="entry name" value="Rhamnulokinase"/>
</dbReference>
<dbReference type="EMBL" id="VKKG01000001">
    <property type="protein sequence ID" value="TRY19650.1"/>
    <property type="molecule type" value="Genomic_DNA"/>
</dbReference>
<dbReference type="GO" id="GO:0005524">
    <property type="term" value="F:ATP binding"/>
    <property type="evidence" value="ECO:0007669"/>
    <property type="project" value="UniProtKB-KW"/>
</dbReference>
<evidence type="ECO:0000256" key="7">
    <source>
        <dbReference type="ARBA" id="ARBA00023308"/>
    </source>
</evidence>
<dbReference type="GO" id="GO:0004370">
    <property type="term" value="F:glycerol kinase activity"/>
    <property type="evidence" value="ECO:0007669"/>
    <property type="project" value="TreeGrafter"/>
</dbReference>
<dbReference type="AlphaFoldDB" id="A0A553K4L6"/>
<dbReference type="InterPro" id="IPR018484">
    <property type="entry name" value="FGGY_N"/>
</dbReference>
<evidence type="ECO:0000259" key="9">
    <source>
        <dbReference type="Pfam" id="PF02782"/>
    </source>
</evidence>
<feature type="domain" description="Carbohydrate kinase FGGY C-terminal" evidence="9">
    <location>
        <begin position="262"/>
        <end position="453"/>
    </location>
</feature>
<dbReference type="Proteomes" id="UP000317638">
    <property type="component" value="Unassembled WGS sequence"/>
</dbReference>
<dbReference type="OrthoDB" id="9761504at2"/>
<keyword evidence="6" id="KW-1015">Disulfide bond</keyword>
<keyword evidence="11" id="KW-1185">Reference proteome</keyword>
<evidence type="ECO:0000256" key="3">
    <source>
        <dbReference type="ARBA" id="ARBA00022741"/>
    </source>
</evidence>
<evidence type="ECO:0000256" key="2">
    <source>
        <dbReference type="ARBA" id="ARBA00022679"/>
    </source>
</evidence>
<evidence type="ECO:0000313" key="10">
    <source>
        <dbReference type="EMBL" id="TRY19650.1"/>
    </source>
</evidence>
<dbReference type="InterPro" id="IPR018485">
    <property type="entry name" value="FGGY_C"/>
</dbReference>
<dbReference type="Gene3D" id="3.30.420.40">
    <property type="match status" value="2"/>
</dbReference>
<evidence type="ECO:0000256" key="5">
    <source>
        <dbReference type="ARBA" id="ARBA00022840"/>
    </source>
</evidence>
<evidence type="ECO:0000256" key="1">
    <source>
        <dbReference type="ARBA" id="ARBA00009156"/>
    </source>
</evidence>
<sequence length="494" mass="52585">MTTFAAVDLGASSGRVITGTLSGGRLELREAARFPNGPVEVPTPKGQRRHWDVLRLWQSVSEGLRTASHDVGPLEAVGIDTWAVDYGLLDADGELLGNPASYRCDRTVGAPEAFFAELPADELYALNGLQVQPFNTVFQLVAEAPERLARAAGLLLVPDLLGYWLTGRRVTEVTNASTTGMLDPRTRRWRPEVLETLAQRFGRDVSPLLAELVEPGHVVGPVNTEGLGLTTAVGAPTPLVAVGTHDTASAVVAIPAERPDFAYISCGTWSLVGLELPEPVLGEDARAANLTNELGVDGTVRFLKNVMGLWVFNESVRTWRERRMDVDVPELVSRAAAVPGLRTVVDVDDAAFFPPGDMPSRIAEAARRTGQPQPETPAEFARCIFDSLAIAYARAIRRAADISGREVGVVHIVGGGVRNQLLCQLTADATGLPVVAGPDEGTALGNLVVQARAVGLLAGGLPELRAVVRASSEPRTYLPSGDAAQWERAAGRIG</sequence>
<evidence type="ECO:0000259" key="8">
    <source>
        <dbReference type="Pfam" id="PF00370"/>
    </source>
</evidence>
<evidence type="ECO:0000256" key="6">
    <source>
        <dbReference type="ARBA" id="ARBA00023157"/>
    </source>
</evidence>
<dbReference type="PANTHER" id="PTHR10196">
    <property type="entry name" value="SUGAR KINASE"/>
    <property type="match status" value="1"/>
</dbReference>
<dbReference type="InterPro" id="IPR043129">
    <property type="entry name" value="ATPase_NBD"/>
</dbReference>
<keyword evidence="2" id="KW-0808">Transferase</keyword>
<comment type="similarity">
    <text evidence="1">Belongs to the FGGY kinase family.</text>
</comment>
<dbReference type="CDD" id="cd07771">
    <property type="entry name" value="ASKHA_NBD_FGGY_RhaB-like"/>
    <property type="match status" value="1"/>
</dbReference>
<dbReference type="GO" id="GO:0006071">
    <property type="term" value="P:glycerol metabolic process"/>
    <property type="evidence" value="ECO:0007669"/>
    <property type="project" value="TreeGrafter"/>
</dbReference>
<keyword evidence="7" id="KW-0684">Rhamnose metabolism</keyword>
<dbReference type="GO" id="GO:0008993">
    <property type="term" value="F:rhamnulokinase activity"/>
    <property type="evidence" value="ECO:0007669"/>
    <property type="project" value="InterPro"/>
</dbReference>
<organism evidence="10 11">
    <name type="scientific">Tessaracoccus rhinocerotis</name>
    <dbReference type="NCBI Taxonomy" id="1689449"/>
    <lineage>
        <taxon>Bacteria</taxon>
        <taxon>Bacillati</taxon>
        <taxon>Actinomycetota</taxon>
        <taxon>Actinomycetes</taxon>
        <taxon>Propionibacteriales</taxon>
        <taxon>Propionibacteriaceae</taxon>
        <taxon>Tessaracoccus</taxon>
    </lineage>
</organism>
<evidence type="ECO:0000313" key="11">
    <source>
        <dbReference type="Proteomes" id="UP000317638"/>
    </source>
</evidence>
<protein>
    <submittedName>
        <fullName evidence="10">Rhamnulokinase</fullName>
    </submittedName>
</protein>
<keyword evidence="5" id="KW-0067">ATP-binding</keyword>
<name>A0A553K4L6_9ACTN</name>
<reference evidence="10 11" key="1">
    <citation type="submission" date="2019-07" db="EMBL/GenBank/DDBJ databases">
        <authorList>
            <person name="Zhou L.-Y."/>
        </authorList>
    </citation>
    <scope>NUCLEOTIDE SEQUENCE [LARGE SCALE GENOMIC DNA]</scope>
    <source>
        <strain evidence="10 11">YIM 101269</strain>
    </source>
</reference>
<dbReference type="GO" id="GO:0019301">
    <property type="term" value="P:rhamnose catabolic process"/>
    <property type="evidence" value="ECO:0007669"/>
    <property type="project" value="InterPro"/>
</dbReference>